<evidence type="ECO:0000259" key="2">
    <source>
        <dbReference type="Pfam" id="PF26133"/>
    </source>
</evidence>
<name>Q10R34_ORYSJ</name>
<organism evidence="3">
    <name type="scientific">Oryza sativa subsp. japonica</name>
    <name type="common">Rice</name>
    <dbReference type="NCBI Taxonomy" id="39947"/>
    <lineage>
        <taxon>Eukaryota</taxon>
        <taxon>Viridiplantae</taxon>
        <taxon>Streptophyta</taxon>
        <taxon>Embryophyta</taxon>
        <taxon>Tracheophyta</taxon>
        <taxon>Spermatophyta</taxon>
        <taxon>Magnoliopsida</taxon>
        <taxon>Liliopsida</taxon>
        <taxon>Poales</taxon>
        <taxon>Poaceae</taxon>
        <taxon>BOP clade</taxon>
        <taxon>Oryzoideae</taxon>
        <taxon>Oryzeae</taxon>
        <taxon>Oryzinae</taxon>
        <taxon>Oryza</taxon>
        <taxon>Oryza sativa</taxon>
    </lineage>
</organism>
<dbReference type="Gene3D" id="3.40.395.10">
    <property type="entry name" value="Adenoviral Proteinase, Chain A"/>
    <property type="match status" value="1"/>
</dbReference>
<feature type="compositionally biased region" description="Acidic residues" evidence="1">
    <location>
        <begin position="47"/>
        <end position="56"/>
    </location>
</feature>
<feature type="compositionally biased region" description="Pro residues" evidence="1">
    <location>
        <begin position="412"/>
        <end position="453"/>
    </location>
</feature>
<dbReference type="SUPFAM" id="SSF54001">
    <property type="entry name" value="Cysteine proteinases"/>
    <property type="match status" value="1"/>
</dbReference>
<dbReference type="InterPro" id="IPR038765">
    <property type="entry name" value="Papain-like_cys_pep_sf"/>
</dbReference>
<sequence>MADRDEEQILYDTIAEGSSQYWNEEEGNEDPNQYLNEEGNVERDAEGNEEGNDEEEASGKKEMLWTTMLETFTLPAGTENIVKHWTLKKMAEQFQTFKGDLYRKYILKGQTPNFDVFSKLRDHWDEFVAYKTGQQGQAMMERNKENAAKKKYHHHLGSGGYSVAMPKWEEMEASLLERGIEPATAKWPDRSKFWFYAHGGTLNPGDGSLVFSDQIREAANRLTDAVEASSQGTFRPDREKDELSLALQTPEHPGRTRGKGVIPWKMGFKEDIHTYKSRMRSKRDTEAKIADLEYRISSYELSMQEEVAQKVDERMAAHRSHDPQPYIPPPMVASGMAIPTDISGTYHCRPIPAGYSRVEVELVEAVYEDLELDYPGGDGETHLRDTSHAIILWRKRYIILPGRQAASRAPSPLAPPPPPPPPAPSPPAPPPPPPAPSPPAPPPPPPPCPPAPPKTRSHQAPPPASTRATKKAKVDTTKNKELPYDCSQEELNAYVAGEVKRQLKPRSPEKKIPIDPSVKNFFKGMSTANKEALKLSDYDRTLRKAYYKKSKPVPQLGEQPDQVVEPLVTGEDFGITDFISDTGVTMAQLVGGAPIPKAEVAYKFELGKPLVKPEQLQSLPTQMYKFHERYMEMSANGREMFGARIRNPDFLQGEDVLWIHFKDVFDLYHRDALDVSLLSAWILMEIQRARRQGVYNTGFIDPRKINTEMLDMYEKDTEDNLVHLLTQQHFKTFILLPYNTEVTVYDSMNKEEKVFDKVFQLIDRAWDRFRQLVRGTWKEKLGRRFHFPCAKQDKGTNLCGYYVCEYAHCLSNQIYTKRELDRIHMREKLPHKDFITAVQEQLMGFINEEVLNPDGEFYYDRSTIRNVGPSSSDVTQASKS</sequence>
<feature type="domain" description="DUF8039" evidence="2">
    <location>
        <begin position="331"/>
        <end position="400"/>
    </location>
</feature>
<evidence type="ECO:0000313" key="3">
    <source>
        <dbReference type="EMBL" id="ABF94235.1"/>
    </source>
</evidence>
<feature type="region of interest" description="Disordered" evidence="1">
    <location>
        <begin position="1"/>
        <end position="60"/>
    </location>
</feature>
<feature type="compositionally biased region" description="Basic and acidic residues" evidence="1">
    <location>
        <begin position="472"/>
        <end position="483"/>
    </location>
</feature>
<dbReference type="AlphaFoldDB" id="Q10R34"/>
<dbReference type="InterPro" id="IPR058352">
    <property type="entry name" value="DUF8039"/>
</dbReference>
<protein>
    <submittedName>
        <fullName evidence="3">Transposon protein, putative, CACTA, En/Spm sub-class</fullName>
    </submittedName>
</protein>
<gene>
    <name evidence="3" type="ordered locus">LOC_Os03g07680</name>
</gene>
<accession>Q10R34</accession>
<proteinExistence type="predicted"/>
<feature type="region of interest" description="Disordered" evidence="1">
    <location>
        <begin position="405"/>
        <end position="483"/>
    </location>
</feature>
<dbReference type="Pfam" id="PF26133">
    <property type="entry name" value="DUF8039"/>
    <property type="match status" value="1"/>
</dbReference>
<reference evidence="3" key="2">
    <citation type="submission" date="2006-06" db="EMBL/GenBank/DDBJ databases">
        <authorList>
            <person name="Buell R."/>
            <person name="Wing R.A."/>
            <person name="McCombie W.A."/>
            <person name="Ouyang S."/>
        </authorList>
    </citation>
    <scope>NUCLEOTIDE SEQUENCE</scope>
</reference>
<dbReference type="PANTHER" id="PTHR33018:SF34">
    <property type="entry name" value="OS02G0472350 PROTEIN"/>
    <property type="match status" value="1"/>
</dbReference>
<dbReference type="EMBL" id="DP000009">
    <property type="protein sequence ID" value="ABF94235.1"/>
    <property type="molecule type" value="Genomic_DNA"/>
</dbReference>
<dbReference type="PANTHER" id="PTHR33018">
    <property type="entry name" value="OS10G0338966 PROTEIN-RELATED"/>
    <property type="match status" value="1"/>
</dbReference>
<reference evidence="3" key="1">
    <citation type="journal article" date="2005" name="Genome Res.">
        <title>Sequence, annotation, and analysis of synteny between rice chromosome 3 and diverged grass species.</title>
        <authorList>
            <consortium name="Rice Chromosome 3 Sequencing Consortium"/>
            <person name="Buell C.R."/>
            <person name="Yuan Q."/>
            <person name="Ouyang S."/>
            <person name="Liu J."/>
            <person name="Zhu W."/>
            <person name="Wang A."/>
            <person name="Maiti R."/>
            <person name="Haas B."/>
            <person name="Wortman J."/>
            <person name="Pertea M."/>
            <person name="Jones K.M."/>
            <person name="Kim M."/>
            <person name="Overton L."/>
            <person name="Tsitrin T."/>
            <person name="Fadrosh D."/>
            <person name="Bera J."/>
            <person name="Weaver B."/>
            <person name="Jin S."/>
            <person name="Johri S."/>
            <person name="Reardon M."/>
            <person name="Webb K."/>
            <person name="Hill J."/>
            <person name="Moffat K."/>
            <person name="Tallon L."/>
            <person name="Van Aken S."/>
            <person name="Lewis M."/>
            <person name="Utterback T."/>
            <person name="Feldblyum T."/>
            <person name="Zismann V."/>
            <person name="Iobst S."/>
            <person name="Hsiao J."/>
            <person name="de Vazeille A.R."/>
            <person name="Salzberg S.L."/>
            <person name="White O."/>
            <person name="Fraser C."/>
            <person name="Yu Y."/>
            <person name="Kim H."/>
            <person name="Rambo T."/>
            <person name="Currie J."/>
            <person name="Collura K."/>
            <person name="Kernodle-Thompson S."/>
            <person name="Wei F."/>
            <person name="Kudrna K."/>
            <person name="Ammiraju J.S."/>
            <person name="Luo M."/>
            <person name="Goicoechea J.L."/>
            <person name="Wing R.A."/>
            <person name="Henry D."/>
            <person name="Oates R."/>
            <person name="Palmer M."/>
            <person name="Pries G."/>
            <person name="Saski C."/>
            <person name="Simmons J."/>
            <person name="Soderlund C."/>
            <person name="Nelson W."/>
            <person name="de la Bastide M."/>
            <person name="Spiegel L."/>
            <person name="Nascimento L."/>
            <person name="Huang E."/>
            <person name="Preston R."/>
            <person name="Zutavern T."/>
            <person name="Palmer L."/>
            <person name="O'Shaughnessy A."/>
            <person name="Dike S."/>
            <person name="McCombie W.R."/>
            <person name="Minx P."/>
            <person name="Cordum H."/>
            <person name="Wilson R."/>
            <person name="Jin W."/>
            <person name="Lee H.R."/>
            <person name="Jiang J."/>
            <person name="Jackson S."/>
        </authorList>
    </citation>
    <scope>NUCLEOTIDE SEQUENCE [LARGE SCALE GENOMIC DNA]</scope>
</reference>
<evidence type="ECO:0000256" key="1">
    <source>
        <dbReference type="SAM" id="MobiDB-lite"/>
    </source>
</evidence>